<dbReference type="AlphaFoldDB" id="A0A9Q0JR68"/>
<accession>A0A9Q0JR68</accession>
<dbReference type="Proteomes" id="UP001141552">
    <property type="component" value="Unassembled WGS sequence"/>
</dbReference>
<name>A0A9Q0JR68_9ROSI</name>
<keyword evidence="2" id="KW-1185">Reference proteome</keyword>
<organism evidence="1 2">
    <name type="scientific">Turnera subulata</name>
    <dbReference type="NCBI Taxonomy" id="218843"/>
    <lineage>
        <taxon>Eukaryota</taxon>
        <taxon>Viridiplantae</taxon>
        <taxon>Streptophyta</taxon>
        <taxon>Embryophyta</taxon>
        <taxon>Tracheophyta</taxon>
        <taxon>Spermatophyta</taxon>
        <taxon>Magnoliopsida</taxon>
        <taxon>eudicotyledons</taxon>
        <taxon>Gunneridae</taxon>
        <taxon>Pentapetalae</taxon>
        <taxon>rosids</taxon>
        <taxon>fabids</taxon>
        <taxon>Malpighiales</taxon>
        <taxon>Passifloraceae</taxon>
        <taxon>Turnera</taxon>
    </lineage>
</organism>
<sequence length="96" mass="10868">MHIKLYLRSSTGTGSISCPGSSVMTDSIPFPAGYWSRENKLDKLKKTTVQIARELFVSNVEFRGTQDTGDRNDVLVGELIERKMWTRCYHCGHSVE</sequence>
<evidence type="ECO:0000313" key="2">
    <source>
        <dbReference type="Proteomes" id="UP001141552"/>
    </source>
</evidence>
<evidence type="ECO:0000313" key="1">
    <source>
        <dbReference type="EMBL" id="KAJ4849825.1"/>
    </source>
</evidence>
<proteinExistence type="predicted"/>
<reference evidence="1" key="1">
    <citation type="submission" date="2022-02" db="EMBL/GenBank/DDBJ databases">
        <authorList>
            <person name="Henning P.M."/>
            <person name="McCubbin A.G."/>
            <person name="Shore J.S."/>
        </authorList>
    </citation>
    <scope>NUCLEOTIDE SEQUENCE</scope>
    <source>
        <strain evidence="1">F60SS</strain>
        <tissue evidence="1">Leaves</tissue>
    </source>
</reference>
<dbReference type="EMBL" id="JAKUCV010000484">
    <property type="protein sequence ID" value="KAJ4849825.1"/>
    <property type="molecule type" value="Genomic_DNA"/>
</dbReference>
<gene>
    <name evidence="1" type="ORF">Tsubulata_041933</name>
</gene>
<comment type="caution">
    <text evidence="1">The sequence shown here is derived from an EMBL/GenBank/DDBJ whole genome shotgun (WGS) entry which is preliminary data.</text>
</comment>
<protein>
    <submittedName>
        <fullName evidence="1">Uncharacterized protein</fullName>
    </submittedName>
</protein>
<feature type="non-terminal residue" evidence="1">
    <location>
        <position position="1"/>
    </location>
</feature>
<reference evidence="1" key="2">
    <citation type="journal article" date="2023" name="Plants (Basel)">
        <title>Annotation of the Turnera subulata (Passifloraceae) Draft Genome Reveals the S-Locus Evolved after the Divergence of Turneroideae from Passifloroideae in a Stepwise Manner.</title>
        <authorList>
            <person name="Henning P.M."/>
            <person name="Roalson E.H."/>
            <person name="Mir W."/>
            <person name="McCubbin A.G."/>
            <person name="Shore J.S."/>
        </authorList>
    </citation>
    <scope>NUCLEOTIDE SEQUENCE</scope>
    <source>
        <strain evidence="1">F60SS</strain>
    </source>
</reference>